<sequence>MTLQVFETILSVPDAGSLSSAHANNFASGSEANWLALEEWCRTYRRAFAIPAGVPPDFAADADPLSPMFDWLAMNPTATRHLFAFPPYPEVAAKGVPLARLCAWGCMEAAHEQYRALAYLCQQVQCTAEAANFIGHWLDEAGDITELQHAEILGEPARWEALLGMHPDLGIRARPTDVPESHRYVVHVLPYVARRWPATQWEERLMDSRRNGIACSQPSVT</sequence>
<organism evidence="1 2">
    <name type="scientific">Phytophthora cactorum</name>
    <dbReference type="NCBI Taxonomy" id="29920"/>
    <lineage>
        <taxon>Eukaryota</taxon>
        <taxon>Sar</taxon>
        <taxon>Stramenopiles</taxon>
        <taxon>Oomycota</taxon>
        <taxon>Peronosporomycetes</taxon>
        <taxon>Peronosporales</taxon>
        <taxon>Peronosporaceae</taxon>
        <taxon>Phytophthora</taxon>
    </lineage>
</organism>
<dbReference type="Proteomes" id="UP000688947">
    <property type="component" value="Unassembled WGS sequence"/>
</dbReference>
<protein>
    <submittedName>
        <fullName evidence="1">Uncharacterized protein</fullName>
    </submittedName>
</protein>
<comment type="caution">
    <text evidence="1">The sequence shown here is derived from an EMBL/GenBank/DDBJ whole genome shotgun (WGS) entry which is preliminary data.</text>
</comment>
<reference evidence="1" key="1">
    <citation type="submission" date="2021-01" db="EMBL/GenBank/DDBJ databases">
        <title>Phytophthora aleatoria, a newly-described species from Pinus radiata is distinct from Phytophthora cactorum isolates based on comparative genomics.</title>
        <authorList>
            <person name="Mcdougal R."/>
            <person name="Panda P."/>
            <person name="Williams N."/>
            <person name="Studholme D.J."/>
        </authorList>
    </citation>
    <scope>NUCLEOTIDE SEQUENCE</scope>
    <source>
        <strain evidence="1">NZFS 3830</strain>
    </source>
</reference>
<evidence type="ECO:0000313" key="2">
    <source>
        <dbReference type="Proteomes" id="UP000688947"/>
    </source>
</evidence>
<gene>
    <name evidence="1" type="ORF">JG687_00016376</name>
</gene>
<evidence type="ECO:0000313" key="1">
    <source>
        <dbReference type="EMBL" id="KAG6947012.1"/>
    </source>
</evidence>
<accession>A0A8T1TTY4</accession>
<dbReference type="AlphaFoldDB" id="A0A8T1TTY4"/>
<dbReference type="VEuPathDB" id="FungiDB:PC110_g10879"/>
<name>A0A8T1TTY4_9STRA</name>
<dbReference type="OrthoDB" id="89160at2759"/>
<proteinExistence type="predicted"/>
<dbReference type="EMBL" id="JAENGZ010001637">
    <property type="protein sequence ID" value="KAG6947012.1"/>
    <property type="molecule type" value="Genomic_DNA"/>
</dbReference>